<comment type="caution">
    <text evidence="3">The sequence shown here is derived from an EMBL/GenBank/DDBJ whole genome shotgun (WGS) entry which is preliminary data.</text>
</comment>
<dbReference type="InterPro" id="IPR010982">
    <property type="entry name" value="Lambda_DNA-bd_dom_sf"/>
</dbReference>
<dbReference type="SMART" id="SM00530">
    <property type="entry name" value="HTH_XRE"/>
    <property type="match status" value="1"/>
</dbReference>
<evidence type="ECO:0000313" key="4">
    <source>
        <dbReference type="Proteomes" id="UP000729290"/>
    </source>
</evidence>
<proteinExistence type="predicted"/>
<dbReference type="PANTHER" id="PTHR46558">
    <property type="entry name" value="TRACRIPTIONAL REGULATORY PROTEIN-RELATED-RELATED"/>
    <property type="match status" value="1"/>
</dbReference>
<dbReference type="PANTHER" id="PTHR46558:SF14">
    <property type="entry name" value="HTH-TYPE TRANSCRIPTIONAL REGULATOR ANSR"/>
    <property type="match status" value="1"/>
</dbReference>
<dbReference type="Gene3D" id="1.10.260.40">
    <property type="entry name" value="lambda repressor-like DNA-binding domains"/>
    <property type="match status" value="1"/>
</dbReference>
<gene>
    <name evidence="3" type="ORF">H9X83_09995</name>
</gene>
<evidence type="ECO:0000259" key="2">
    <source>
        <dbReference type="PROSITE" id="PS50943"/>
    </source>
</evidence>
<name>A0ABS2GAG3_9FIRM</name>
<dbReference type="Pfam" id="PF01381">
    <property type="entry name" value="HTH_3"/>
    <property type="match status" value="1"/>
</dbReference>
<evidence type="ECO:0000256" key="1">
    <source>
        <dbReference type="ARBA" id="ARBA00023125"/>
    </source>
</evidence>
<dbReference type="RefSeq" id="WP_205134195.1">
    <property type="nucleotide sequence ID" value="NZ_JACSNT010000014.1"/>
</dbReference>
<evidence type="ECO:0000313" key="3">
    <source>
        <dbReference type="EMBL" id="MBM6878481.1"/>
    </source>
</evidence>
<accession>A0ABS2GAG3</accession>
<reference evidence="3 4" key="1">
    <citation type="journal article" date="2021" name="Sci. Rep.">
        <title>The distribution of antibiotic resistance genes in chicken gut microbiota commensals.</title>
        <authorList>
            <person name="Juricova H."/>
            <person name="Matiasovicova J."/>
            <person name="Kubasova T."/>
            <person name="Cejkova D."/>
            <person name="Rychlik I."/>
        </authorList>
    </citation>
    <scope>NUCLEOTIDE SEQUENCE [LARGE SCALE GENOMIC DNA]</scope>
    <source>
        <strain evidence="3 4">An431b</strain>
    </source>
</reference>
<organism evidence="3 4">
    <name type="scientific">Anaerotignum lactatifermentans</name>
    <dbReference type="NCBI Taxonomy" id="160404"/>
    <lineage>
        <taxon>Bacteria</taxon>
        <taxon>Bacillati</taxon>
        <taxon>Bacillota</taxon>
        <taxon>Clostridia</taxon>
        <taxon>Lachnospirales</taxon>
        <taxon>Anaerotignaceae</taxon>
        <taxon>Anaerotignum</taxon>
    </lineage>
</organism>
<dbReference type="EMBL" id="JACSNV010000014">
    <property type="protein sequence ID" value="MBM6878481.1"/>
    <property type="molecule type" value="Genomic_DNA"/>
</dbReference>
<protein>
    <submittedName>
        <fullName evidence="3">Helix-turn-helix transcriptional regulator</fullName>
    </submittedName>
</protein>
<feature type="domain" description="HTH cro/C1-type" evidence="2">
    <location>
        <begin position="12"/>
        <end position="66"/>
    </location>
</feature>
<sequence length="95" mass="11087">MYFDQVDCGNRVRRVRTALGYTQENVAEQLNISHSHYCNFEKGKRMLSIDALIELAALLHLSLDFMLMGQEPQNDIIRHKVRSMIEFMTAIEKEL</sequence>
<keyword evidence="1" id="KW-0238">DNA-binding</keyword>
<dbReference type="Proteomes" id="UP000729290">
    <property type="component" value="Unassembled WGS sequence"/>
</dbReference>
<dbReference type="CDD" id="cd00093">
    <property type="entry name" value="HTH_XRE"/>
    <property type="match status" value="1"/>
</dbReference>
<dbReference type="PROSITE" id="PS50943">
    <property type="entry name" value="HTH_CROC1"/>
    <property type="match status" value="1"/>
</dbReference>
<dbReference type="SUPFAM" id="SSF47413">
    <property type="entry name" value="lambda repressor-like DNA-binding domains"/>
    <property type="match status" value="1"/>
</dbReference>
<dbReference type="InterPro" id="IPR001387">
    <property type="entry name" value="Cro/C1-type_HTH"/>
</dbReference>
<keyword evidence="4" id="KW-1185">Reference proteome</keyword>